<evidence type="ECO:0000256" key="1">
    <source>
        <dbReference type="SAM" id="MobiDB-lite"/>
    </source>
</evidence>
<dbReference type="EMBL" id="JACGCM010000004">
    <property type="protein sequence ID" value="KAF6177042.1"/>
    <property type="molecule type" value="Genomic_DNA"/>
</dbReference>
<accession>A0A7J7PCM6</accession>
<reference evidence="2 3" key="1">
    <citation type="journal article" date="2020" name="IScience">
        <title>Genome Sequencing of the Endangered Kingdonia uniflora (Circaeasteraceae, Ranunculales) Reveals Potential Mechanisms of Evolutionary Specialization.</title>
        <authorList>
            <person name="Sun Y."/>
            <person name="Deng T."/>
            <person name="Zhang A."/>
            <person name="Moore M.J."/>
            <person name="Landis J.B."/>
            <person name="Lin N."/>
            <person name="Zhang H."/>
            <person name="Zhang X."/>
            <person name="Huang J."/>
            <person name="Zhang X."/>
            <person name="Sun H."/>
            <person name="Wang H."/>
        </authorList>
    </citation>
    <scope>NUCLEOTIDE SEQUENCE [LARGE SCALE GENOMIC DNA]</scope>
    <source>
        <strain evidence="2">TB1705</strain>
        <tissue evidence="2">Leaf</tissue>
    </source>
</reference>
<evidence type="ECO:0000313" key="2">
    <source>
        <dbReference type="EMBL" id="KAF6177042.1"/>
    </source>
</evidence>
<gene>
    <name evidence="2" type="ORF">GIB67_015917</name>
</gene>
<dbReference type="Proteomes" id="UP000541444">
    <property type="component" value="Unassembled WGS sequence"/>
</dbReference>
<sequence length="253" mass="28484">MRYGDASSPVPPRVLDDTGQGHQDTGPVVVMLIQEGLSSQALTRRAKVARNLDVDFNRTGIFVPIVFVPTVHTTPTVPSPIPVSNDNVLSTEEDLLSNVILIPPFSHTHETDNLQTLPSFEISDTLRTRVNMFNVDFNGQCASSEDEDRQLNNIGGVGLQIGRHFLGQKDVRCIHCPALHWLDENLSHSFILNPQFGRCCFQGKIRLPTLDSLLNCKNCMMEIEYFQGYFKTTFENIMQPTHLEVLAFIWMIE</sequence>
<protein>
    <submittedName>
        <fullName evidence="2">Uncharacterized protein</fullName>
    </submittedName>
</protein>
<name>A0A7J7PCM6_9MAGN</name>
<dbReference type="AlphaFoldDB" id="A0A7J7PCM6"/>
<feature type="region of interest" description="Disordered" evidence="1">
    <location>
        <begin position="1"/>
        <end position="22"/>
    </location>
</feature>
<organism evidence="2 3">
    <name type="scientific">Kingdonia uniflora</name>
    <dbReference type="NCBI Taxonomy" id="39325"/>
    <lineage>
        <taxon>Eukaryota</taxon>
        <taxon>Viridiplantae</taxon>
        <taxon>Streptophyta</taxon>
        <taxon>Embryophyta</taxon>
        <taxon>Tracheophyta</taxon>
        <taxon>Spermatophyta</taxon>
        <taxon>Magnoliopsida</taxon>
        <taxon>Ranunculales</taxon>
        <taxon>Circaeasteraceae</taxon>
        <taxon>Kingdonia</taxon>
    </lineage>
</organism>
<comment type="caution">
    <text evidence="2">The sequence shown here is derived from an EMBL/GenBank/DDBJ whole genome shotgun (WGS) entry which is preliminary data.</text>
</comment>
<evidence type="ECO:0000313" key="3">
    <source>
        <dbReference type="Proteomes" id="UP000541444"/>
    </source>
</evidence>
<keyword evidence="3" id="KW-1185">Reference proteome</keyword>
<proteinExistence type="predicted"/>